<keyword evidence="4" id="KW-1185">Reference proteome</keyword>
<gene>
    <name evidence="3" type="ORF">RT41_GL000084</name>
</gene>
<evidence type="ECO:0000313" key="4">
    <source>
        <dbReference type="Proteomes" id="UP000218181"/>
    </source>
</evidence>
<dbReference type="Pfam" id="PF25164">
    <property type="entry name" value="CoiA_N"/>
    <property type="match status" value="1"/>
</dbReference>
<sequence>MLIAKDKKGNYINAEDLTDKRGTYFCPACESLVILKSGSIMINHFAHQSLNHCENRSENESAQHLSLKLKLFNWLNRCRSTKVELEKYLPQLEQTPDLLVNENIAIEVQCSPLSLKRLSERTKNYQRCGIKVIWLMGQDLWLNQRMSQLQRNLMYFSNNCGFYFWELDNANDEVRLKSLIHEDVRGEIYYVTKYFQFYHDDLLEILRFPFQQQPPQKIKISPLKLVNQENYIKKQLYHRNPRWLKIQEKYYLRGQNLMTSTFSYPLIGPVGFDLLFFKVSPQRKQTFCQIDANISDYYRRFAQNIIENQKSSDNLCLYPPHFYAIMEDKSKEEKDS</sequence>
<reference evidence="3 4" key="1">
    <citation type="submission" date="2014-12" db="EMBL/GenBank/DDBJ databases">
        <title>Draft genome sequences of 10 type strains of Lactococcus.</title>
        <authorList>
            <person name="Sun Z."/>
            <person name="Zhong Z."/>
            <person name="Liu W."/>
            <person name="Zhang W."/>
            <person name="Zhang H."/>
        </authorList>
    </citation>
    <scope>NUCLEOTIDE SEQUENCE [LARGE SCALE GENOMIC DNA]</scope>
    <source>
        <strain evidence="3 4">JCM 16395</strain>
    </source>
</reference>
<dbReference type="InterPro" id="IPR057253">
    <property type="entry name" value="CoiA-like_N"/>
</dbReference>
<evidence type="ECO:0000259" key="2">
    <source>
        <dbReference type="Pfam" id="PF25164"/>
    </source>
</evidence>
<feature type="domain" description="Competence protein CoiA nuclease-like" evidence="1">
    <location>
        <begin position="60"/>
        <end position="176"/>
    </location>
</feature>
<evidence type="ECO:0000259" key="1">
    <source>
        <dbReference type="Pfam" id="PF06054"/>
    </source>
</evidence>
<organism evidence="3 4">
    <name type="scientific">Lactococcus fujiensis JCM 16395</name>
    <dbReference type="NCBI Taxonomy" id="1291764"/>
    <lineage>
        <taxon>Bacteria</taxon>
        <taxon>Bacillati</taxon>
        <taxon>Bacillota</taxon>
        <taxon>Bacilli</taxon>
        <taxon>Lactobacillales</taxon>
        <taxon>Streptococcaceae</taxon>
        <taxon>Lactococcus</taxon>
    </lineage>
</organism>
<dbReference type="OrthoDB" id="3784230at2"/>
<comment type="caution">
    <text evidence="3">The sequence shown here is derived from an EMBL/GenBank/DDBJ whole genome shotgun (WGS) entry which is preliminary data.</text>
</comment>
<protein>
    <submittedName>
        <fullName evidence="3">Competence protein CoiA</fullName>
    </submittedName>
</protein>
<evidence type="ECO:0000313" key="3">
    <source>
        <dbReference type="EMBL" id="PCS01320.1"/>
    </source>
</evidence>
<dbReference type="Pfam" id="PF06054">
    <property type="entry name" value="CoiA_nuc"/>
    <property type="match status" value="1"/>
</dbReference>
<dbReference type="AlphaFoldDB" id="A0A2A5RPE4"/>
<proteinExistence type="predicted"/>
<name>A0A2A5RPE4_9LACT</name>
<dbReference type="STRING" id="1291764.GCA_001311235_00493"/>
<feature type="domain" description="Competence protein CoiA-like N-terminal" evidence="2">
    <location>
        <begin position="18"/>
        <end position="54"/>
    </location>
</feature>
<dbReference type="InterPro" id="IPR021176">
    <property type="entry name" value="Competence-induced_CoiA"/>
</dbReference>
<dbReference type="PIRSF" id="PIRSF007487">
    <property type="entry name" value="Competence-induced_CoiA_bac"/>
    <property type="match status" value="1"/>
</dbReference>
<dbReference type="Proteomes" id="UP000218181">
    <property type="component" value="Unassembled WGS sequence"/>
</dbReference>
<accession>A0A2A5RPE4</accession>
<dbReference type="RefSeq" id="WP_054639038.1">
    <property type="nucleotide sequence ID" value="NZ_BBAL01000001.1"/>
</dbReference>
<dbReference type="EMBL" id="JXJU01000001">
    <property type="protein sequence ID" value="PCS01320.1"/>
    <property type="molecule type" value="Genomic_DNA"/>
</dbReference>
<dbReference type="InterPro" id="IPR010330">
    <property type="entry name" value="CoiA_nuc"/>
</dbReference>